<dbReference type="PROSITE" id="PS50234">
    <property type="entry name" value="VWFA"/>
    <property type="match status" value="1"/>
</dbReference>
<proteinExistence type="predicted"/>
<evidence type="ECO:0000256" key="1">
    <source>
        <dbReference type="SAM" id="MobiDB-lite"/>
    </source>
</evidence>
<organism evidence="3 4">
    <name type="scientific">Leptolyngbya boryana NIES-2135</name>
    <dbReference type="NCBI Taxonomy" id="1973484"/>
    <lineage>
        <taxon>Bacteria</taxon>
        <taxon>Bacillati</taxon>
        <taxon>Cyanobacteriota</taxon>
        <taxon>Cyanophyceae</taxon>
        <taxon>Leptolyngbyales</taxon>
        <taxon>Leptolyngbyaceae</taxon>
        <taxon>Leptolyngbya group</taxon>
        <taxon>Leptolyngbya</taxon>
    </lineage>
</organism>
<dbReference type="InterPro" id="IPR036465">
    <property type="entry name" value="vWFA_dom_sf"/>
</dbReference>
<evidence type="ECO:0000313" key="3">
    <source>
        <dbReference type="EMBL" id="BAY54153.1"/>
    </source>
</evidence>
<dbReference type="Proteomes" id="UP000217895">
    <property type="component" value="Chromosome"/>
</dbReference>
<evidence type="ECO:0000313" key="4">
    <source>
        <dbReference type="Proteomes" id="UP000217895"/>
    </source>
</evidence>
<dbReference type="SMART" id="SM00327">
    <property type="entry name" value="VWA"/>
    <property type="match status" value="1"/>
</dbReference>
<dbReference type="Gene3D" id="3.40.50.410">
    <property type="entry name" value="von Willebrand factor, type A domain"/>
    <property type="match status" value="1"/>
</dbReference>
<keyword evidence="4" id="KW-1185">Reference proteome</keyword>
<sequence>MLNLLFKPHRASLKANAIEPQKVFVMLKLIPQAEVAQSRPPLALALVIDTSSSMLEFADQQQAQVEIQQRGLRGTPRPTADGGLQGYDLALPTKLDRAIEAATLLIDDSRLAPEDRVTIVHFDDRAETLLPLTPLTDKKPVHQAVTSLKKYSGGTLMGQGLEKVHQQLADLPADIAKRVLLLTDGQTFDEPDCEAIAPRFGKTNTPLITIGIGNEYNQDLLMDLSQVSQGRHYHLQQMTELQGILDEEVGSSVREVVTDLQATIATVKGVQLDSVTRIYPSLSEATYTDSRYRLGNVTAGDFTVFILEFTVSGIERPPSRVRIAQVGLTGSAPGLSKREEFPVQNLFVDFTLDEAAIATVDSEVLGFVQQKNLDRMVQEAVRLSTVDVARAQQTLQVAVGMTKRVGNAAVTKMLENALEELNQTGQISVGTAKTVRAGGRTKTIKPGSDSSLDGVPSEEEIRRLTGA</sequence>
<dbReference type="InterPro" id="IPR051266">
    <property type="entry name" value="CLCR"/>
</dbReference>
<reference evidence="3 4" key="1">
    <citation type="submission" date="2017-06" db="EMBL/GenBank/DDBJ databases">
        <title>Genome sequencing of cyanobaciteial culture collection at National Institute for Environmental Studies (NIES).</title>
        <authorList>
            <person name="Hirose Y."/>
            <person name="Shimura Y."/>
            <person name="Fujisawa T."/>
            <person name="Nakamura Y."/>
            <person name="Kawachi M."/>
        </authorList>
    </citation>
    <scope>NUCLEOTIDE SEQUENCE [LARGE SCALE GENOMIC DNA]</scope>
    <source>
        <strain evidence="3 4">NIES-2135</strain>
    </source>
</reference>
<feature type="domain" description="VWFA" evidence="2">
    <location>
        <begin position="43"/>
        <end position="249"/>
    </location>
</feature>
<dbReference type="InterPro" id="IPR002035">
    <property type="entry name" value="VWF_A"/>
</dbReference>
<feature type="region of interest" description="Disordered" evidence="1">
    <location>
        <begin position="439"/>
        <end position="467"/>
    </location>
</feature>
<accession>A0A1Z4JBT3</accession>
<dbReference type="PANTHER" id="PTHR10579:SF43">
    <property type="entry name" value="ZINC FINGER (C3HC4-TYPE RING FINGER) FAMILY PROTEIN"/>
    <property type="match status" value="1"/>
</dbReference>
<evidence type="ECO:0000259" key="2">
    <source>
        <dbReference type="PROSITE" id="PS50234"/>
    </source>
</evidence>
<protein>
    <submittedName>
        <fullName evidence="3">von Willebrand factor type A</fullName>
    </submittedName>
</protein>
<dbReference type="PANTHER" id="PTHR10579">
    <property type="entry name" value="CALCIUM-ACTIVATED CHLORIDE CHANNEL REGULATOR"/>
    <property type="match status" value="1"/>
</dbReference>
<dbReference type="AlphaFoldDB" id="A0A1Z4JBT3"/>
<gene>
    <name evidence="3" type="ORF">NIES2135_09670</name>
</gene>
<dbReference type="SUPFAM" id="SSF53300">
    <property type="entry name" value="vWA-like"/>
    <property type="match status" value="1"/>
</dbReference>
<dbReference type="Pfam" id="PF00092">
    <property type="entry name" value="VWA"/>
    <property type="match status" value="1"/>
</dbReference>
<name>A0A1Z4JBT3_LEPBY</name>
<dbReference type="EMBL" id="AP018203">
    <property type="protein sequence ID" value="BAY54153.1"/>
    <property type="molecule type" value="Genomic_DNA"/>
</dbReference>